<dbReference type="Proteomes" id="UP000003874">
    <property type="component" value="Unassembled WGS sequence"/>
</dbReference>
<keyword evidence="1" id="KW-0472">Membrane</keyword>
<dbReference type="HOGENOM" id="CLU_3274703_0_0_10"/>
<evidence type="ECO:0000313" key="2">
    <source>
        <dbReference type="EMBL" id="EFV03865.1"/>
    </source>
</evidence>
<dbReference type="EMBL" id="AEQO01000162">
    <property type="protein sequence ID" value="EFV03865.1"/>
    <property type="molecule type" value="Genomic_DNA"/>
</dbReference>
<dbReference type="AlphaFoldDB" id="E6MR72"/>
<proteinExistence type="predicted"/>
<gene>
    <name evidence="2" type="ORF">HMPREF9420_1990</name>
</gene>
<keyword evidence="1" id="KW-0812">Transmembrane</keyword>
<sequence length="41" mass="4860">MSLSEALFFLHLVFMSLSEALFSLFHAYCILFFQIMVMRQP</sequence>
<feature type="transmembrane region" description="Helical" evidence="1">
    <location>
        <begin position="6"/>
        <end position="33"/>
    </location>
</feature>
<name>E6MR72_9BACT</name>
<evidence type="ECO:0000256" key="1">
    <source>
        <dbReference type="SAM" id="Phobius"/>
    </source>
</evidence>
<protein>
    <submittedName>
        <fullName evidence="2">Uncharacterized protein</fullName>
    </submittedName>
</protein>
<accession>E6MR72</accession>
<organism evidence="2 3">
    <name type="scientific">Segatella salivae DSM 15606</name>
    <dbReference type="NCBI Taxonomy" id="888832"/>
    <lineage>
        <taxon>Bacteria</taxon>
        <taxon>Pseudomonadati</taxon>
        <taxon>Bacteroidota</taxon>
        <taxon>Bacteroidia</taxon>
        <taxon>Bacteroidales</taxon>
        <taxon>Prevotellaceae</taxon>
        <taxon>Segatella</taxon>
    </lineage>
</organism>
<comment type="caution">
    <text evidence="2">The sequence shown here is derived from an EMBL/GenBank/DDBJ whole genome shotgun (WGS) entry which is preliminary data.</text>
</comment>
<evidence type="ECO:0000313" key="3">
    <source>
        <dbReference type="Proteomes" id="UP000003874"/>
    </source>
</evidence>
<reference evidence="2 3" key="1">
    <citation type="submission" date="2010-12" db="EMBL/GenBank/DDBJ databases">
        <authorList>
            <person name="Muzny D."/>
            <person name="Qin X."/>
            <person name="Deng J."/>
            <person name="Jiang H."/>
            <person name="Liu Y."/>
            <person name="Qu J."/>
            <person name="Song X.-Z."/>
            <person name="Zhang L."/>
            <person name="Thornton R."/>
            <person name="Coyle M."/>
            <person name="Francisco L."/>
            <person name="Jackson L."/>
            <person name="Javaid M."/>
            <person name="Korchina V."/>
            <person name="Kovar C."/>
            <person name="Mata R."/>
            <person name="Mathew T."/>
            <person name="Ngo R."/>
            <person name="Nguyen L."/>
            <person name="Nguyen N."/>
            <person name="Okwuonu G."/>
            <person name="Ongeri F."/>
            <person name="Pham C."/>
            <person name="Simmons D."/>
            <person name="Wilczek-Boney K."/>
            <person name="Hale W."/>
            <person name="Jakkamsetti A."/>
            <person name="Pham P."/>
            <person name="Ruth R."/>
            <person name="San Lucas F."/>
            <person name="Warren J."/>
            <person name="Zhang J."/>
            <person name="Zhao Z."/>
            <person name="Zhou C."/>
            <person name="Zhu D."/>
            <person name="Lee S."/>
            <person name="Bess C."/>
            <person name="Blankenburg K."/>
            <person name="Forbes L."/>
            <person name="Fu Q."/>
            <person name="Gubbala S."/>
            <person name="Hirani K."/>
            <person name="Jayaseelan J.C."/>
            <person name="Lara F."/>
            <person name="Munidasa M."/>
            <person name="Palculict T."/>
            <person name="Patil S."/>
            <person name="Pu L.-L."/>
            <person name="Saada N."/>
            <person name="Tang L."/>
            <person name="Weissenberger G."/>
            <person name="Zhu Y."/>
            <person name="Hemphill L."/>
            <person name="Shang Y."/>
            <person name="Youmans B."/>
            <person name="Ayvaz T."/>
            <person name="Ross M."/>
            <person name="Santibanez J."/>
            <person name="Aqrawi P."/>
            <person name="Gross S."/>
            <person name="Joshi V."/>
            <person name="Fowler G."/>
            <person name="Nazareth L."/>
            <person name="Reid J."/>
            <person name="Worley K."/>
            <person name="Petrosino J."/>
            <person name="Highlander S."/>
            <person name="Gibbs R."/>
        </authorList>
    </citation>
    <scope>NUCLEOTIDE SEQUENCE [LARGE SCALE GENOMIC DNA]</scope>
    <source>
        <strain evidence="2 3">DSM 15606</strain>
    </source>
</reference>
<keyword evidence="1" id="KW-1133">Transmembrane helix</keyword>
<keyword evidence="3" id="KW-1185">Reference proteome</keyword>